<dbReference type="InterPro" id="IPR047691">
    <property type="entry name" value="PelF-like"/>
</dbReference>
<comment type="caution">
    <text evidence="3">The sequence shown here is derived from an EMBL/GenBank/DDBJ whole genome shotgun (WGS) entry which is preliminary data.</text>
</comment>
<dbReference type="EMBL" id="JAFLNF010000001">
    <property type="protein sequence ID" value="MBO0343966.1"/>
    <property type="molecule type" value="Genomic_DNA"/>
</dbReference>
<dbReference type="InterPro" id="IPR022622">
    <property type="entry name" value="DUF3492"/>
</dbReference>
<dbReference type="AlphaFoldDB" id="A0A939ELB6"/>
<dbReference type="NCBIfam" id="NF038011">
    <property type="entry name" value="PelF"/>
    <property type="match status" value="1"/>
</dbReference>
<reference evidence="3" key="1">
    <citation type="submission" date="2021-03" db="EMBL/GenBank/DDBJ databases">
        <title>Roseibium sp. CAU 1637 isolated from Incheon.</title>
        <authorList>
            <person name="Kim W."/>
        </authorList>
    </citation>
    <scope>NUCLEOTIDE SEQUENCE</scope>
    <source>
        <strain evidence="3">CAU 1637</strain>
    </source>
</reference>
<dbReference type="InterPro" id="IPR001296">
    <property type="entry name" value="Glyco_trans_1"/>
</dbReference>
<evidence type="ECO:0000259" key="1">
    <source>
        <dbReference type="Pfam" id="PF00534"/>
    </source>
</evidence>
<proteinExistence type="predicted"/>
<name>A0A939ELB6_9HYPH</name>
<sequence>MSNPLWASVRTLGKPLSSLTVPTNAKAWNALRHSKRSADVCLIVEGCYPFVRGGVSSWIDWLIRSQPELTFSVVSLFPDDEARPVPYKVPDNLVSFQHVALQEFGGGTDYQGNGKNLGENLADRLFSFFEKGDLETFREINDLVNDPNNRLPKTGYMNSPDAWNLICRLFDKRVPQASFIQFYWASRALLGGLFNVLTCPLPEARIYHTISTGYAGLFAARAKIETGRPVIISEHGIYTNERRIEILMADWIADTINKGLALQDRRYDLRDLWLGAFDTYARACYAACDEITTLFSGNQQLQQLQGAPRHKMSVIANGIDLERFKISDLKPSDGRTVALIGRVVPIKDIVTFIRAVGLAAQDTAGLSALIVGPMDEDPLYFEECRALVDELDLAKVITFTGNVDLKEYFPKIDVVVLSSLSEAQPLVLLEAGAAGIPCIATDVGACREILEGAADECPPLGLGGLVTGLVSPQSIATAITDLISDPTKREALGKTLCARVQKYYSSATSAAKYNDLYMRNLTSTPAASQLEVRARVEA</sequence>
<dbReference type="PANTHER" id="PTHR12526:SF608">
    <property type="entry name" value="PELF"/>
    <property type="match status" value="1"/>
</dbReference>
<protein>
    <submittedName>
        <fullName evidence="3">GT4 family glycosyltransferase PelF</fullName>
    </submittedName>
</protein>
<feature type="domain" description="Glycosyl transferase family 1" evidence="1">
    <location>
        <begin position="327"/>
        <end position="494"/>
    </location>
</feature>
<dbReference type="RefSeq" id="WP_206937799.1">
    <property type="nucleotide sequence ID" value="NZ_JAFLNF010000001.1"/>
</dbReference>
<dbReference type="Pfam" id="PF00534">
    <property type="entry name" value="Glycos_transf_1"/>
    <property type="match status" value="1"/>
</dbReference>
<dbReference type="Pfam" id="PF11997">
    <property type="entry name" value="DUF3492"/>
    <property type="match status" value="1"/>
</dbReference>
<feature type="domain" description="DUF3492" evidence="2">
    <location>
        <begin position="38"/>
        <end position="309"/>
    </location>
</feature>
<dbReference type="Gene3D" id="3.40.50.2000">
    <property type="entry name" value="Glycogen Phosphorylase B"/>
    <property type="match status" value="2"/>
</dbReference>
<evidence type="ECO:0000313" key="4">
    <source>
        <dbReference type="Proteomes" id="UP000664779"/>
    </source>
</evidence>
<gene>
    <name evidence="3" type="primary">pelF</name>
    <name evidence="3" type="ORF">J0X15_01940</name>
</gene>
<accession>A0A939ELB6</accession>
<keyword evidence="4" id="KW-1185">Reference proteome</keyword>
<evidence type="ECO:0000313" key="3">
    <source>
        <dbReference type="EMBL" id="MBO0343966.1"/>
    </source>
</evidence>
<evidence type="ECO:0000259" key="2">
    <source>
        <dbReference type="Pfam" id="PF11997"/>
    </source>
</evidence>
<dbReference type="Proteomes" id="UP000664779">
    <property type="component" value="Unassembled WGS sequence"/>
</dbReference>
<organism evidence="3 4">
    <name type="scientific">Roseibium limicola</name>
    <dbReference type="NCBI Taxonomy" id="2816037"/>
    <lineage>
        <taxon>Bacteria</taxon>
        <taxon>Pseudomonadati</taxon>
        <taxon>Pseudomonadota</taxon>
        <taxon>Alphaproteobacteria</taxon>
        <taxon>Hyphomicrobiales</taxon>
        <taxon>Stappiaceae</taxon>
        <taxon>Roseibium</taxon>
    </lineage>
</organism>
<dbReference type="PANTHER" id="PTHR12526">
    <property type="entry name" value="GLYCOSYLTRANSFERASE"/>
    <property type="match status" value="1"/>
</dbReference>
<dbReference type="SUPFAM" id="SSF53756">
    <property type="entry name" value="UDP-Glycosyltransferase/glycogen phosphorylase"/>
    <property type="match status" value="1"/>
</dbReference>